<dbReference type="NCBIfam" id="TIGR03086">
    <property type="entry name" value="TIGR03086 family metal-binding protein"/>
    <property type="match status" value="1"/>
</dbReference>
<dbReference type="InterPro" id="IPR034660">
    <property type="entry name" value="DinB/YfiT-like"/>
</dbReference>
<proteinExistence type="predicted"/>
<dbReference type="AlphaFoldDB" id="A0A8E2B3W1"/>
<sequence length="214" mass="22902">MAHLSHPATVPFPGRAVSVLVPPEKGETMNPVDDLAAVLDSTSALVAGVSRWDAPTPCPEWTVRELVNHLVLGHRLFTAVLHGEECGSLDPRTFDALGDDPVAAYRDAVRGLVSAFRQPTALERVFEVPAGTVPGIAAVHLRIVEELVHGWDLARATGQEPKFEDALVEREIAFSTAKLADLPAERNPFAPPVPVAEDAPPLDRLVALLGRSPS</sequence>
<comment type="caution">
    <text evidence="2">The sequence shown here is derived from an EMBL/GenBank/DDBJ whole genome shotgun (WGS) entry which is preliminary data.</text>
</comment>
<dbReference type="NCBIfam" id="TIGR03083">
    <property type="entry name" value="maleylpyruvate isomerase family mycothiol-dependent enzyme"/>
    <property type="match status" value="1"/>
</dbReference>
<dbReference type="GO" id="GO:0046872">
    <property type="term" value="F:metal ion binding"/>
    <property type="evidence" value="ECO:0007669"/>
    <property type="project" value="InterPro"/>
</dbReference>
<dbReference type="Pfam" id="PF11716">
    <property type="entry name" value="MDMPI_N"/>
    <property type="match status" value="1"/>
</dbReference>
<accession>A0A8E2B3W1</accession>
<reference evidence="2 3" key="1">
    <citation type="submission" date="2020-08" db="EMBL/GenBank/DDBJ databases">
        <title>Amycolatopsis echigonensis JCM 21831.</title>
        <authorList>
            <person name="Tedsree N."/>
            <person name="Kuncharoen N."/>
            <person name="Likhitwitayawuid K."/>
            <person name="Tanasupawat S."/>
        </authorList>
    </citation>
    <scope>NUCLEOTIDE SEQUENCE [LARGE SCALE GENOMIC DNA]</scope>
    <source>
        <strain evidence="2 3">JCM 21831</strain>
    </source>
</reference>
<feature type="domain" description="Mycothiol-dependent maleylpyruvate isomerase metal-binding" evidence="1">
    <location>
        <begin position="36"/>
        <end position="154"/>
    </location>
</feature>
<gene>
    <name evidence="2" type="ORF">H5411_20140</name>
</gene>
<dbReference type="InterPro" id="IPR024344">
    <property type="entry name" value="MDMPI_metal-binding"/>
</dbReference>
<dbReference type="EMBL" id="JACJHR010000027">
    <property type="protein sequence ID" value="MBB2501434.1"/>
    <property type="molecule type" value="Genomic_DNA"/>
</dbReference>
<evidence type="ECO:0000313" key="2">
    <source>
        <dbReference type="EMBL" id="MBB2501434.1"/>
    </source>
</evidence>
<dbReference type="SUPFAM" id="SSF109854">
    <property type="entry name" value="DinB/YfiT-like putative metalloenzymes"/>
    <property type="match status" value="1"/>
</dbReference>
<dbReference type="Gene3D" id="1.20.120.450">
    <property type="entry name" value="dinb family like domain"/>
    <property type="match status" value="1"/>
</dbReference>
<organism evidence="2 3">
    <name type="scientific">Amycolatopsis echigonensis</name>
    <dbReference type="NCBI Taxonomy" id="2576905"/>
    <lineage>
        <taxon>Bacteria</taxon>
        <taxon>Bacillati</taxon>
        <taxon>Actinomycetota</taxon>
        <taxon>Actinomycetes</taxon>
        <taxon>Pseudonocardiales</taxon>
        <taxon>Pseudonocardiaceae</taxon>
        <taxon>Amycolatopsis</taxon>
    </lineage>
</organism>
<dbReference type="InterPro" id="IPR017517">
    <property type="entry name" value="Maleyloyr_isom"/>
</dbReference>
<evidence type="ECO:0000313" key="3">
    <source>
        <dbReference type="Proteomes" id="UP000550260"/>
    </source>
</evidence>
<protein>
    <submittedName>
        <fullName evidence="2">TIGR03086 family protein</fullName>
    </submittedName>
</protein>
<dbReference type="InterPro" id="IPR017520">
    <property type="entry name" value="CHP03086"/>
</dbReference>
<evidence type="ECO:0000259" key="1">
    <source>
        <dbReference type="Pfam" id="PF11716"/>
    </source>
</evidence>
<name>A0A8E2B3W1_9PSEU</name>
<dbReference type="Proteomes" id="UP000550260">
    <property type="component" value="Unassembled WGS sequence"/>
</dbReference>